<proteinExistence type="predicted"/>
<feature type="region of interest" description="Disordered" evidence="1">
    <location>
        <begin position="420"/>
        <end position="439"/>
    </location>
</feature>
<organism evidence="2">
    <name type="scientific">Tanacetum cinerariifolium</name>
    <name type="common">Dalmatian daisy</name>
    <name type="synonym">Chrysanthemum cinerariifolium</name>
    <dbReference type="NCBI Taxonomy" id="118510"/>
    <lineage>
        <taxon>Eukaryota</taxon>
        <taxon>Viridiplantae</taxon>
        <taxon>Streptophyta</taxon>
        <taxon>Embryophyta</taxon>
        <taxon>Tracheophyta</taxon>
        <taxon>Spermatophyta</taxon>
        <taxon>Magnoliopsida</taxon>
        <taxon>eudicotyledons</taxon>
        <taxon>Gunneridae</taxon>
        <taxon>Pentapetalae</taxon>
        <taxon>asterids</taxon>
        <taxon>campanulids</taxon>
        <taxon>Asterales</taxon>
        <taxon>Asteraceae</taxon>
        <taxon>Asteroideae</taxon>
        <taxon>Anthemideae</taxon>
        <taxon>Anthemidinae</taxon>
        <taxon>Tanacetum</taxon>
    </lineage>
</organism>
<comment type="caution">
    <text evidence="2">The sequence shown here is derived from an EMBL/GenBank/DDBJ whole genome shotgun (WGS) entry which is preliminary data.</text>
</comment>
<dbReference type="AlphaFoldDB" id="A0A6L2MDE5"/>
<feature type="compositionally biased region" description="Acidic residues" evidence="1">
    <location>
        <begin position="68"/>
        <end position="98"/>
    </location>
</feature>
<dbReference type="EMBL" id="BKCJ010006323">
    <property type="protein sequence ID" value="GEU71539.1"/>
    <property type="molecule type" value="Genomic_DNA"/>
</dbReference>
<feature type="compositionally biased region" description="Basic and acidic residues" evidence="1">
    <location>
        <begin position="117"/>
        <end position="126"/>
    </location>
</feature>
<reference evidence="2" key="1">
    <citation type="journal article" date="2019" name="Sci. Rep.">
        <title>Draft genome of Tanacetum cinerariifolium, the natural source of mosquito coil.</title>
        <authorList>
            <person name="Yamashiro T."/>
            <person name="Shiraishi A."/>
            <person name="Satake H."/>
            <person name="Nakayama K."/>
        </authorList>
    </citation>
    <scope>NUCLEOTIDE SEQUENCE</scope>
</reference>
<evidence type="ECO:0008006" key="3">
    <source>
        <dbReference type="Google" id="ProtNLM"/>
    </source>
</evidence>
<name>A0A6L2MDE5_TANCI</name>
<accession>A0A6L2MDE5</accession>
<feature type="compositionally biased region" description="Basic and acidic residues" evidence="1">
    <location>
        <begin position="420"/>
        <end position="432"/>
    </location>
</feature>
<evidence type="ECO:0000313" key="2">
    <source>
        <dbReference type="EMBL" id="GEU71539.1"/>
    </source>
</evidence>
<protein>
    <recommendedName>
        <fullName evidence="3">Reverse transcriptase domain-containing protein</fullName>
    </recommendedName>
</protein>
<feature type="region of interest" description="Disordered" evidence="1">
    <location>
        <begin position="42"/>
        <end position="142"/>
    </location>
</feature>
<sequence length="439" mass="48700">MQGVERALTSFGGTETKNVYHVVPEPEYLEYLVPSDAEAPMEDLSLPDKASLTTPSPGYVVAYHTDGGDDVDDESFDDDNDDDDDDDDDVEEDEDDKEEEHLSSADSSVVPTVDHVPSAEDTKAFDIDESAPTHVPSPRRRTARMSIQPHIPMSDTVEALITEYASAPTPPSPPPSLLSPLSSPLLQILSPPLHVPSPPLPLLSLHMDDRPEADMPLQKRAHFTAPAGRFEVEESSSPAAARQAGHTLARTVDYVFIDTMDASISAAESRAMTVVEVVNDRRIRDEDRLTAHIQYEHDRFRDLVHAIEAGPQDGPEDVGSSFDDALAERDADRGMNGDDSHDSGSDERRRMHVARECTYSDFLKCQPLNFKESDEVEKYVCGLPDMIHGSVMASKPNTMQDTIEFATELMDQKIRTLAERQAKNKRKFEDTSRNNQNQQ</sequence>
<feature type="region of interest" description="Disordered" evidence="1">
    <location>
        <begin position="328"/>
        <end position="349"/>
    </location>
</feature>
<gene>
    <name evidence="2" type="ORF">Tci_043517</name>
</gene>
<evidence type="ECO:0000256" key="1">
    <source>
        <dbReference type="SAM" id="MobiDB-lite"/>
    </source>
</evidence>